<feature type="compositionally biased region" description="Polar residues" evidence="1">
    <location>
        <begin position="414"/>
        <end position="426"/>
    </location>
</feature>
<dbReference type="PROSITE" id="PS51465">
    <property type="entry name" value="KAZAL_2"/>
    <property type="match status" value="1"/>
</dbReference>
<evidence type="ECO:0000313" key="5">
    <source>
        <dbReference type="Proteomes" id="UP000266841"/>
    </source>
</evidence>
<organism evidence="4 5">
    <name type="scientific">Thalassiosira oceanica</name>
    <name type="common">Marine diatom</name>
    <dbReference type="NCBI Taxonomy" id="159749"/>
    <lineage>
        <taxon>Eukaryota</taxon>
        <taxon>Sar</taxon>
        <taxon>Stramenopiles</taxon>
        <taxon>Ochrophyta</taxon>
        <taxon>Bacillariophyta</taxon>
        <taxon>Coscinodiscophyceae</taxon>
        <taxon>Thalassiosirophycidae</taxon>
        <taxon>Thalassiosirales</taxon>
        <taxon>Thalassiosiraceae</taxon>
        <taxon>Thalassiosira</taxon>
    </lineage>
</organism>
<evidence type="ECO:0000313" key="4">
    <source>
        <dbReference type="EMBL" id="EJK72780.1"/>
    </source>
</evidence>
<protein>
    <recommendedName>
        <fullName evidence="3">Kazal-like domain-containing protein</fullName>
    </recommendedName>
</protein>
<feature type="domain" description="Kazal-like" evidence="3">
    <location>
        <begin position="321"/>
        <end position="370"/>
    </location>
</feature>
<evidence type="ECO:0000256" key="1">
    <source>
        <dbReference type="SAM" id="MobiDB-lite"/>
    </source>
</evidence>
<dbReference type="Gene3D" id="3.30.60.30">
    <property type="match status" value="1"/>
</dbReference>
<dbReference type="InterPro" id="IPR002350">
    <property type="entry name" value="Kazal_dom"/>
</dbReference>
<dbReference type="CDD" id="cd00104">
    <property type="entry name" value="KAZAL_FS"/>
    <property type="match status" value="1"/>
</dbReference>
<feature type="compositionally biased region" description="Basic residues" evidence="1">
    <location>
        <begin position="226"/>
        <end position="244"/>
    </location>
</feature>
<feature type="compositionally biased region" description="Low complexity" evidence="1">
    <location>
        <begin position="389"/>
        <end position="413"/>
    </location>
</feature>
<sequence length="665" mass="71079">MSNWWRTKRRGRRRRRPLCGSSTWPVRLVAAAVVILVTSNGNSSVGGSLVDTSYSRGRAQEIDGGGNGPLDEPRRRTRRLREVGSRAERQEEIARLRQARKGEKQKKKRFKRMKGAEQEDGDESDSARDEDVADEDNESGQSTLQLPNADGLPEIEEEDRPAVSFAAAFTAKAQKPKVGRLGSPSPTSAPGPGEVTAEDAIAIGGDNTVAVDDEALAEDSATGGKSSKKSKMPKKSKSSQKSKRPSAGSKSSKDSKKPKSAKSKSAKKSKAAEPTGAPTTSMSPTGQQCGYTGYDPEDVKDGCPGGQFCRLDQGTCRLKIIPWRGTCVPIPDECDDVDEPVCGCDAVTYTNLCVAHGEPQNVAYGGKCVTVEPTVEPSYEPTTYEPTNTSGPTHRPTSSPTTKPSSSPTNLSTGKPTVTPTHSPSSRPVDFNAPLIRMTIPAGLLLSNFVDTEPNREVLASTISEVASSGLRTGQRVEGVDIVGVNGMDERIDGATLAKKLKKLKKMNTRGANDFQEDRLKKKRKQRKKKTDDNGSLAFGRRSLQTDFTTIAYELVLVELCGDVSCTDLEMTTTLYDEVTTNINSTIETGEFTAQLQTNAEECGEDCEGLSAATVEQGGFEEEEIVIKTGAPTLEPSEGPSPAVTIATNPPSGDPSVSPTNAPSS</sequence>
<dbReference type="Proteomes" id="UP000266841">
    <property type="component" value="Unassembled WGS sequence"/>
</dbReference>
<accession>K0T565</accession>
<feature type="region of interest" description="Disordered" evidence="1">
    <location>
        <begin position="512"/>
        <end position="536"/>
    </location>
</feature>
<feature type="non-terminal residue" evidence="4">
    <location>
        <position position="665"/>
    </location>
</feature>
<keyword evidence="5" id="KW-1185">Reference proteome</keyword>
<dbReference type="SUPFAM" id="SSF100895">
    <property type="entry name" value="Kazal-type serine protease inhibitors"/>
    <property type="match status" value="1"/>
</dbReference>
<feature type="compositionally biased region" description="Low complexity" evidence="1">
    <location>
        <begin position="162"/>
        <end position="173"/>
    </location>
</feature>
<name>K0T565_THAOC</name>
<proteinExistence type="predicted"/>
<feature type="chain" id="PRO_5003837646" description="Kazal-like domain-containing protein" evidence="2">
    <location>
        <begin position="32"/>
        <end position="665"/>
    </location>
</feature>
<evidence type="ECO:0000256" key="2">
    <source>
        <dbReference type="SAM" id="SignalP"/>
    </source>
</evidence>
<feature type="region of interest" description="Disordered" evidence="1">
    <location>
        <begin position="57"/>
        <end position="293"/>
    </location>
</feature>
<feature type="region of interest" description="Disordered" evidence="1">
    <location>
        <begin position="631"/>
        <end position="665"/>
    </location>
</feature>
<feature type="signal peptide" evidence="2">
    <location>
        <begin position="1"/>
        <end position="31"/>
    </location>
</feature>
<dbReference type="EMBL" id="AGNL01005315">
    <property type="protein sequence ID" value="EJK72780.1"/>
    <property type="molecule type" value="Genomic_DNA"/>
</dbReference>
<comment type="caution">
    <text evidence="4">The sequence shown here is derived from an EMBL/GenBank/DDBJ whole genome shotgun (WGS) entry which is preliminary data.</text>
</comment>
<gene>
    <name evidence="4" type="ORF">THAOC_05654</name>
</gene>
<feature type="compositionally biased region" description="Low complexity" evidence="1">
    <location>
        <begin position="182"/>
        <end position="193"/>
    </location>
</feature>
<keyword evidence="2" id="KW-0732">Signal</keyword>
<feature type="compositionally biased region" description="Polar residues" evidence="1">
    <location>
        <begin position="646"/>
        <end position="665"/>
    </location>
</feature>
<feature type="compositionally biased region" description="Basic residues" evidence="1">
    <location>
        <begin position="258"/>
        <end position="269"/>
    </location>
</feature>
<evidence type="ECO:0000259" key="3">
    <source>
        <dbReference type="PROSITE" id="PS51465"/>
    </source>
</evidence>
<feature type="region of interest" description="Disordered" evidence="1">
    <location>
        <begin position="377"/>
        <end position="431"/>
    </location>
</feature>
<feature type="compositionally biased region" description="Basic and acidic residues" evidence="1">
    <location>
        <begin position="80"/>
        <end position="95"/>
    </location>
</feature>
<feature type="compositionally biased region" description="Basic residues" evidence="1">
    <location>
        <begin position="97"/>
        <end position="113"/>
    </location>
</feature>
<dbReference type="InterPro" id="IPR036058">
    <property type="entry name" value="Kazal_dom_sf"/>
</dbReference>
<reference evidence="4 5" key="1">
    <citation type="journal article" date="2012" name="Genome Biol.">
        <title>Genome and low-iron response of an oceanic diatom adapted to chronic iron limitation.</title>
        <authorList>
            <person name="Lommer M."/>
            <person name="Specht M."/>
            <person name="Roy A.S."/>
            <person name="Kraemer L."/>
            <person name="Andreson R."/>
            <person name="Gutowska M.A."/>
            <person name="Wolf J."/>
            <person name="Bergner S.V."/>
            <person name="Schilhabel M.B."/>
            <person name="Klostermeier U.C."/>
            <person name="Beiko R.G."/>
            <person name="Rosenstiel P."/>
            <person name="Hippler M."/>
            <person name="Laroche J."/>
        </authorList>
    </citation>
    <scope>NUCLEOTIDE SEQUENCE [LARGE SCALE GENOMIC DNA]</scope>
    <source>
        <strain evidence="4 5">CCMP1005</strain>
    </source>
</reference>
<dbReference type="AlphaFoldDB" id="K0T565"/>
<feature type="compositionally biased region" description="Polar residues" evidence="1">
    <location>
        <begin position="277"/>
        <end position="290"/>
    </location>
</feature>